<comment type="function">
    <text evidence="1">Specifically methylates the adenine in position 2030 of 23S rRNA.</text>
</comment>
<keyword evidence="1 2" id="KW-0808">Transferase</keyword>
<sequence>MNYRHAYHAGNFADVVKHGVLALVIEHLKLKTAPFRVIDTHAGIGLYDLSSEPAQKTGEWRDGIGRVMEAGLAPPVADLLASYLSVVRELNADGALLRYPGSPLIARALMRDVDRLIVNELHPEDQQELKALFARDRQVKVMELDAWTAVKALLPPPERRGVVLIDPAFEEAGELDRLVVALSEAAKRFAGGTYLLWYPIKELRPVAAFRRNVAALALPKALAIELMIRGGEDETRLNGAGLIAVNAPFTLATNLNVLLPELARLLAQGKGAGFRLEELGSEAAKGGSSAL</sequence>
<dbReference type="HAMAP" id="MF_00934">
    <property type="entry name" value="23SrRNA_methyltr_J"/>
    <property type="match status" value="1"/>
</dbReference>
<evidence type="ECO:0000256" key="1">
    <source>
        <dbReference type="HAMAP-Rule" id="MF_00934"/>
    </source>
</evidence>
<keyword evidence="1" id="KW-0694">RNA-binding</keyword>
<feature type="binding site" evidence="1">
    <location>
        <begin position="145"/>
        <end position="146"/>
    </location>
    <ligand>
        <name>S-adenosyl-L-methionine</name>
        <dbReference type="ChEBI" id="CHEBI:59789"/>
    </ligand>
</feature>
<dbReference type="SUPFAM" id="SSF53335">
    <property type="entry name" value="S-adenosyl-L-methionine-dependent methyltransferases"/>
    <property type="match status" value="1"/>
</dbReference>
<keyword evidence="1 2" id="KW-0489">Methyltransferase</keyword>
<feature type="binding site" evidence="1">
    <location>
        <position position="120"/>
    </location>
    <ligand>
        <name>S-adenosyl-L-methionine</name>
        <dbReference type="ChEBI" id="CHEBI:59789"/>
    </ligand>
</feature>
<dbReference type="Proteomes" id="UP000440694">
    <property type="component" value="Unassembled WGS sequence"/>
</dbReference>
<comment type="subunit">
    <text evidence="1">Monomer.</text>
</comment>
<feature type="binding site" evidence="1">
    <location>
        <position position="166"/>
    </location>
    <ligand>
        <name>S-adenosyl-L-methionine</name>
        <dbReference type="ChEBI" id="CHEBI:59789"/>
    </ligand>
</feature>
<feature type="binding site" evidence="1">
    <location>
        <position position="18"/>
    </location>
    <ligand>
        <name>S-adenosyl-L-methionine</name>
        <dbReference type="ChEBI" id="CHEBI:59789"/>
    </ligand>
</feature>
<dbReference type="PANTHER" id="PTHR37426:SF1">
    <property type="entry name" value="RIBOSOMAL RNA LARGE SUBUNIT METHYLTRANSFERASE J"/>
    <property type="match status" value="1"/>
</dbReference>
<feature type="active site" description="Proton acceptor" evidence="1">
    <location>
        <position position="166"/>
    </location>
</feature>
<evidence type="ECO:0000313" key="3">
    <source>
        <dbReference type="Proteomes" id="UP000440694"/>
    </source>
</evidence>
<dbReference type="EC" id="2.1.1.266" evidence="1"/>
<dbReference type="PANTHER" id="PTHR37426">
    <property type="entry name" value="RIBOSOMAL RNA LARGE SUBUNIT METHYLTRANSFERASE J"/>
    <property type="match status" value="1"/>
</dbReference>
<dbReference type="InterPro" id="IPR007473">
    <property type="entry name" value="RlmJ"/>
</dbReference>
<comment type="caution">
    <text evidence="2">The sequence shown here is derived from an EMBL/GenBank/DDBJ whole genome shotgun (WGS) entry which is preliminary data.</text>
</comment>
<dbReference type="InterPro" id="IPR029063">
    <property type="entry name" value="SAM-dependent_MTases_sf"/>
</dbReference>
<feature type="site" description="Interaction with substrate rRNA" evidence="1">
    <location>
        <position position="3"/>
    </location>
</feature>
<feature type="binding site" evidence="1">
    <location>
        <position position="102"/>
    </location>
    <ligand>
        <name>S-adenosyl-L-methionine</name>
        <dbReference type="ChEBI" id="CHEBI:59789"/>
    </ligand>
</feature>
<comment type="catalytic activity">
    <reaction evidence="1">
        <text>adenosine(2030) in 23S rRNA + S-adenosyl-L-methionine = N(6)-methyladenosine(2030) in 23S rRNA + S-adenosyl-L-homocysteine + H(+)</text>
        <dbReference type="Rhea" id="RHEA:43736"/>
        <dbReference type="Rhea" id="RHEA-COMP:10668"/>
        <dbReference type="Rhea" id="RHEA-COMP:10669"/>
        <dbReference type="ChEBI" id="CHEBI:15378"/>
        <dbReference type="ChEBI" id="CHEBI:57856"/>
        <dbReference type="ChEBI" id="CHEBI:59789"/>
        <dbReference type="ChEBI" id="CHEBI:74411"/>
        <dbReference type="ChEBI" id="CHEBI:74449"/>
        <dbReference type="EC" id="2.1.1.266"/>
    </reaction>
</comment>
<keyword evidence="1" id="KW-0698">rRNA processing</keyword>
<dbReference type="GO" id="GO:0036307">
    <property type="term" value="F:23S rRNA (adenine(2030)-N(6))-methyltransferase activity"/>
    <property type="evidence" value="ECO:0007669"/>
    <property type="project" value="UniProtKB-UniRule"/>
</dbReference>
<dbReference type="Pfam" id="PF04378">
    <property type="entry name" value="RsmJ"/>
    <property type="match status" value="1"/>
</dbReference>
<keyword evidence="1" id="KW-0949">S-adenosyl-L-methionine</keyword>
<dbReference type="RefSeq" id="WP_154738462.1">
    <property type="nucleotide sequence ID" value="NZ_WMBQ01000001.1"/>
</dbReference>
<name>A0A6I3KI12_9HYPH</name>
<reference evidence="2 3" key="1">
    <citation type="submission" date="2019-11" db="EMBL/GenBank/DDBJ databases">
        <title>Identification of a novel strain.</title>
        <authorList>
            <person name="Xu Q."/>
            <person name="Wang G."/>
        </authorList>
    </citation>
    <scope>NUCLEOTIDE SEQUENCE [LARGE SCALE GENOMIC DNA]</scope>
    <source>
        <strain evidence="3">xq</strain>
    </source>
</reference>
<feature type="binding site" evidence="1">
    <location>
        <position position="41"/>
    </location>
    <ligand>
        <name>S-adenosyl-L-methionine</name>
        <dbReference type="ChEBI" id="CHEBI:59789"/>
    </ligand>
</feature>
<dbReference type="Gene3D" id="3.40.50.150">
    <property type="entry name" value="Vaccinia Virus protein VP39"/>
    <property type="match status" value="1"/>
</dbReference>
<protein>
    <recommendedName>
        <fullName evidence="1">Ribosomal RNA large subunit methyltransferase J</fullName>
        <ecNumber evidence="1">2.1.1.266</ecNumber>
    </recommendedName>
    <alternativeName>
        <fullName evidence="1">23S rRNA (adenine(2030)-N6)-methyltransferase</fullName>
    </alternativeName>
    <alternativeName>
        <fullName evidence="1">23S rRNA m6A2030 methyltransferase</fullName>
    </alternativeName>
</protein>
<dbReference type="EMBL" id="WMBQ01000001">
    <property type="protein sequence ID" value="MTD93973.1"/>
    <property type="molecule type" value="Genomic_DNA"/>
</dbReference>
<proteinExistence type="inferred from homology"/>
<gene>
    <name evidence="1 2" type="primary">rlmJ</name>
    <name evidence="2" type="ORF">GIW81_06440</name>
</gene>
<evidence type="ECO:0000313" key="2">
    <source>
        <dbReference type="EMBL" id="MTD93973.1"/>
    </source>
</evidence>
<organism evidence="2 3">
    <name type="scientific">Hyphomicrobium album</name>
    <dbReference type="NCBI Taxonomy" id="2665159"/>
    <lineage>
        <taxon>Bacteria</taxon>
        <taxon>Pseudomonadati</taxon>
        <taxon>Pseudomonadota</taxon>
        <taxon>Alphaproteobacteria</taxon>
        <taxon>Hyphomicrobiales</taxon>
        <taxon>Hyphomicrobiaceae</taxon>
        <taxon>Hyphomicrobium</taxon>
    </lineage>
</organism>
<dbReference type="GO" id="GO:0005829">
    <property type="term" value="C:cytosol"/>
    <property type="evidence" value="ECO:0007669"/>
    <property type="project" value="TreeGrafter"/>
</dbReference>
<dbReference type="AlphaFoldDB" id="A0A6I3KI12"/>
<accession>A0A6I3KI12</accession>
<keyword evidence="3" id="KW-1185">Reference proteome</keyword>
<dbReference type="GO" id="GO:0003723">
    <property type="term" value="F:RNA binding"/>
    <property type="evidence" value="ECO:0007669"/>
    <property type="project" value="UniProtKB-UniRule"/>
</dbReference>
<comment type="similarity">
    <text evidence="1">Belongs to the RlmJ family.</text>
</comment>
<dbReference type="GO" id="GO:0070475">
    <property type="term" value="P:rRNA base methylation"/>
    <property type="evidence" value="ECO:0007669"/>
    <property type="project" value="UniProtKB-UniRule"/>
</dbReference>